<dbReference type="PANTHER" id="PTHR15549">
    <property type="entry name" value="PAIRED IMMUNOGLOBULIN-LIKE TYPE 2 RECEPTOR"/>
    <property type="match status" value="1"/>
</dbReference>
<name>F0ULT2_AJEC8</name>
<sequence>MALGSNFVAISYLFAFLHTIIPTIAVSLDYCSSFLVFFNPPEPAALLVPINMQLRFYKANHAGVPTTCRVALTPKVRAANPVLGTRQRCPSPFSATLAYNFLASSITFSNSTWNYERMAPKTFDEAATSQAAITVTVTSSQSGKMVTTSSSTSTSTATATSGVSTSSGAIITQTLPPGAGQTGGTTSSSSISGGAIAGIVIGTLLAIGLIISVILWLFCVRRHRENDTKIDVNGYEPPAPTPSFHSAIQSPPMTYQGGMSMNGGAIGTNDRYRLNVPGFTDSRMKKDVVIYPNGDRQSNISLQDNQDYSRPVLRLTNPDP</sequence>
<evidence type="ECO:0000256" key="6">
    <source>
        <dbReference type="SAM" id="Phobius"/>
    </source>
</evidence>
<evidence type="ECO:0000256" key="5">
    <source>
        <dbReference type="SAM" id="MobiDB-lite"/>
    </source>
</evidence>
<comment type="subcellular location">
    <subcellularLocation>
        <location evidence="1">Membrane</location>
        <topology evidence="1">Single-pass membrane protein</topology>
    </subcellularLocation>
</comment>
<protein>
    <submittedName>
        <fullName evidence="7">ER membrane protein</fullName>
    </submittedName>
</protein>
<dbReference type="InterPro" id="IPR051694">
    <property type="entry name" value="Immunoregulatory_rcpt-like"/>
</dbReference>
<evidence type="ECO:0000256" key="4">
    <source>
        <dbReference type="ARBA" id="ARBA00023136"/>
    </source>
</evidence>
<dbReference type="Proteomes" id="UP000008142">
    <property type="component" value="Unassembled WGS sequence"/>
</dbReference>
<evidence type="ECO:0000313" key="8">
    <source>
        <dbReference type="Proteomes" id="UP000008142"/>
    </source>
</evidence>
<evidence type="ECO:0000256" key="2">
    <source>
        <dbReference type="ARBA" id="ARBA00022692"/>
    </source>
</evidence>
<gene>
    <name evidence="7" type="ORF">HCEG_06397</name>
</gene>
<evidence type="ECO:0000256" key="1">
    <source>
        <dbReference type="ARBA" id="ARBA00004167"/>
    </source>
</evidence>
<reference evidence="8" key="1">
    <citation type="submission" date="2008-07" db="EMBL/GenBank/DDBJ databases">
        <title>Annotation of Ajellomyces capsulatus strain H88.</title>
        <authorList>
            <person name="Champion M."/>
            <person name="Cuomo C."/>
            <person name="Ma L.-J."/>
            <person name="Henn M.R."/>
            <person name="Sil A."/>
            <person name="Goldman B."/>
            <person name="Young S.K."/>
            <person name="Kodira C.D."/>
            <person name="Zeng Q."/>
            <person name="Koehrsen M."/>
            <person name="Alvarado L."/>
            <person name="Berlin A."/>
            <person name="Borenstein D."/>
            <person name="Chen Z."/>
            <person name="Engels R."/>
            <person name="Freedman E."/>
            <person name="Gellesch M."/>
            <person name="Goldberg J."/>
            <person name="Griggs A."/>
            <person name="Gujja S."/>
            <person name="Heiman D."/>
            <person name="Hepburn T."/>
            <person name="Howarth C."/>
            <person name="Jen D."/>
            <person name="Larson L."/>
            <person name="Lewis B."/>
            <person name="Mehta T."/>
            <person name="Park D."/>
            <person name="Pearson M."/>
            <person name="Roberts A."/>
            <person name="Saif S."/>
            <person name="Shea T."/>
            <person name="Shenoy N."/>
            <person name="Sisk P."/>
            <person name="Stolte C."/>
            <person name="Sykes S."/>
            <person name="Walk T."/>
            <person name="White J."/>
            <person name="Yandava C."/>
            <person name="Klein B."/>
            <person name="McEwen J.G."/>
            <person name="Puccia R."/>
            <person name="Goldman G.H."/>
            <person name="Felipe M.S."/>
            <person name="Nino-Vega G."/>
            <person name="San-Blas G."/>
            <person name="Taylor J."/>
            <person name="Mendoza L."/>
            <person name="Galagan J."/>
            <person name="Nusbaum C."/>
            <person name="Birren B."/>
        </authorList>
    </citation>
    <scope>NUCLEOTIDE SEQUENCE [LARGE SCALE GENOMIC DNA]</scope>
    <source>
        <strain evidence="8">H88</strain>
    </source>
</reference>
<dbReference type="EMBL" id="DS990640">
    <property type="protein sequence ID" value="EGC47182.1"/>
    <property type="molecule type" value="Genomic_DNA"/>
</dbReference>
<feature type="compositionally biased region" description="Polar residues" evidence="5">
    <location>
        <begin position="295"/>
        <end position="308"/>
    </location>
</feature>
<dbReference type="HOGENOM" id="CLU_868683_0_0_1"/>
<feature type="region of interest" description="Disordered" evidence="5">
    <location>
        <begin position="295"/>
        <end position="320"/>
    </location>
</feature>
<dbReference type="STRING" id="544711.F0ULT2"/>
<organism evidence="8">
    <name type="scientific">Ajellomyces capsulatus (strain H88)</name>
    <name type="common">Darling's disease fungus</name>
    <name type="synonym">Histoplasma capsulatum</name>
    <dbReference type="NCBI Taxonomy" id="544711"/>
    <lineage>
        <taxon>Eukaryota</taxon>
        <taxon>Fungi</taxon>
        <taxon>Dikarya</taxon>
        <taxon>Ascomycota</taxon>
        <taxon>Pezizomycotina</taxon>
        <taxon>Eurotiomycetes</taxon>
        <taxon>Eurotiomycetidae</taxon>
        <taxon>Onygenales</taxon>
        <taxon>Ajellomycetaceae</taxon>
        <taxon>Histoplasma</taxon>
    </lineage>
</organism>
<dbReference type="GO" id="GO:0016020">
    <property type="term" value="C:membrane"/>
    <property type="evidence" value="ECO:0007669"/>
    <property type="project" value="UniProtKB-SubCell"/>
</dbReference>
<proteinExistence type="predicted"/>
<keyword evidence="4 6" id="KW-0472">Membrane</keyword>
<feature type="transmembrane region" description="Helical" evidence="6">
    <location>
        <begin position="195"/>
        <end position="219"/>
    </location>
</feature>
<keyword evidence="3 6" id="KW-1133">Transmembrane helix</keyword>
<evidence type="ECO:0000313" key="7">
    <source>
        <dbReference type="EMBL" id="EGC47182.1"/>
    </source>
</evidence>
<accession>F0ULT2</accession>
<evidence type="ECO:0000256" key="3">
    <source>
        <dbReference type="ARBA" id="ARBA00022989"/>
    </source>
</evidence>
<dbReference type="OrthoDB" id="2537459at2759"/>
<keyword evidence="2 6" id="KW-0812">Transmembrane</keyword>
<dbReference type="GO" id="GO:0071944">
    <property type="term" value="C:cell periphery"/>
    <property type="evidence" value="ECO:0007669"/>
    <property type="project" value="UniProtKB-ARBA"/>
</dbReference>
<dbReference type="AlphaFoldDB" id="F0ULT2"/>
<dbReference type="VEuPathDB" id="FungiDB:I7I53_00599"/>